<gene>
    <name evidence="3" type="ORF">SAMN02745181_0202</name>
</gene>
<dbReference type="AlphaFoldDB" id="A0A1M6BFT7"/>
<keyword evidence="2" id="KW-0812">Transmembrane</keyword>
<reference evidence="3 4" key="1">
    <citation type="submission" date="2016-11" db="EMBL/GenBank/DDBJ databases">
        <authorList>
            <person name="Jaros S."/>
            <person name="Januszkiewicz K."/>
            <person name="Wedrychowicz H."/>
        </authorList>
    </citation>
    <scope>NUCLEOTIDE SEQUENCE [LARGE SCALE GENOMIC DNA]</scope>
    <source>
        <strain evidence="3 4">DSM 18772</strain>
    </source>
</reference>
<evidence type="ECO:0000256" key="2">
    <source>
        <dbReference type="SAM" id="Phobius"/>
    </source>
</evidence>
<evidence type="ECO:0000256" key="1">
    <source>
        <dbReference type="SAM" id="MobiDB-lite"/>
    </source>
</evidence>
<evidence type="ECO:0000313" key="3">
    <source>
        <dbReference type="EMBL" id="SHI47448.1"/>
    </source>
</evidence>
<feature type="transmembrane region" description="Helical" evidence="2">
    <location>
        <begin position="128"/>
        <end position="147"/>
    </location>
</feature>
<keyword evidence="4" id="KW-1185">Reference proteome</keyword>
<keyword evidence="2" id="KW-1133">Transmembrane helix</keyword>
<feature type="region of interest" description="Disordered" evidence="1">
    <location>
        <begin position="1"/>
        <end position="20"/>
    </location>
</feature>
<dbReference type="InParanoid" id="A0A1M6BFT7"/>
<keyword evidence="2" id="KW-0472">Membrane</keyword>
<dbReference type="Proteomes" id="UP000184510">
    <property type="component" value="Unassembled WGS sequence"/>
</dbReference>
<dbReference type="EMBL" id="FQYR01000002">
    <property type="protein sequence ID" value="SHI47448.1"/>
    <property type="molecule type" value="Genomic_DNA"/>
</dbReference>
<proteinExistence type="predicted"/>
<organism evidence="3 4">
    <name type="scientific">Rubritalea squalenifaciens DSM 18772</name>
    <dbReference type="NCBI Taxonomy" id="1123071"/>
    <lineage>
        <taxon>Bacteria</taxon>
        <taxon>Pseudomonadati</taxon>
        <taxon>Verrucomicrobiota</taxon>
        <taxon>Verrucomicrobiia</taxon>
        <taxon>Verrucomicrobiales</taxon>
        <taxon>Rubritaleaceae</taxon>
        <taxon>Rubritalea</taxon>
    </lineage>
</organism>
<dbReference type="STRING" id="1123071.SAMN02745181_0202"/>
<sequence>MDPSSPYALPESAKQAPQRDPNLVYTDGTHLVVPPIAELPYRCIGTNESMGMERKTETLVVCPRWLNLIRFLFFPLYLIMMLGSTRRCKVSFSYLPQVNHGRQWFYAIVGVLCTINGSLLMYTQWGDWGWKFVLGAFLLSGGLSLILESRLRLRAKESQHGWFFIQGCSLAFLQEVERLESLRGAVVLPSE</sequence>
<evidence type="ECO:0008006" key="5">
    <source>
        <dbReference type="Google" id="ProtNLM"/>
    </source>
</evidence>
<name>A0A1M6BFT7_9BACT</name>
<protein>
    <recommendedName>
        <fullName evidence="5">Transmembrane protein</fullName>
    </recommendedName>
</protein>
<feature type="transmembrane region" description="Helical" evidence="2">
    <location>
        <begin position="104"/>
        <end position="122"/>
    </location>
</feature>
<accession>A0A1M6BFT7</accession>
<feature type="transmembrane region" description="Helical" evidence="2">
    <location>
        <begin position="65"/>
        <end position="83"/>
    </location>
</feature>
<evidence type="ECO:0000313" key="4">
    <source>
        <dbReference type="Proteomes" id="UP000184510"/>
    </source>
</evidence>